<accession>A0A645GNV1</accession>
<reference evidence="2" key="1">
    <citation type="submission" date="2019-08" db="EMBL/GenBank/DDBJ databases">
        <authorList>
            <person name="Kucharzyk K."/>
            <person name="Murdoch R.W."/>
            <person name="Higgins S."/>
            <person name="Loffler F."/>
        </authorList>
    </citation>
    <scope>NUCLEOTIDE SEQUENCE</scope>
</reference>
<evidence type="ECO:0000256" key="1">
    <source>
        <dbReference type="SAM" id="MobiDB-lite"/>
    </source>
</evidence>
<protein>
    <submittedName>
        <fullName evidence="2">Uncharacterized protein</fullName>
    </submittedName>
</protein>
<proteinExistence type="predicted"/>
<gene>
    <name evidence="2" type="ORF">SDC9_175836</name>
</gene>
<name>A0A645GNV1_9ZZZZ</name>
<evidence type="ECO:0000313" key="2">
    <source>
        <dbReference type="EMBL" id="MPN28395.1"/>
    </source>
</evidence>
<feature type="region of interest" description="Disordered" evidence="1">
    <location>
        <begin position="1"/>
        <end position="29"/>
    </location>
</feature>
<comment type="caution">
    <text evidence="2">The sequence shown here is derived from an EMBL/GenBank/DDBJ whole genome shotgun (WGS) entry which is preliminary data.</text>
</comment>
<dbReference type="AlphaFoldDB" id="A0A645GNV1"/>
<sequence>MHGVGDPRGNPAVEAVRGRPPGPEVAAGQALNHPDRAVAPQMAEQLLADDDRIAVEAVKIMVHRDQVA</sequence>
<dbReference type="EMBL" id="VSSQ01078677">
    <property type="protein sequence ID" value="MPN28395.1"/>
    <property type="molecule type" value="Genomic_DNA"/>
</dbReference>
<organism evidence="2">
    <name type="scientific">bioreactor metagenome</name>
    <dbReference type="NCBI Taxonomy" id="1076179"/>
    <lineage>
        <taxon>unclassified sequences</taxon>
        <taxon>metagenomes</taxon>
        <taxon>ecological metagenomes</taxon>
    </lineage>
</organism>